<feature type="coiled-coil region" evidence="1">
    <location>
        <begin position="5"/>
        <end position="50"/>
    </location>
</feature>
<dbReference type="AlphaFoldDB" id="A0A9N9JWD6"/>
<evidence type="ECO:0000313" key="2">
    <source>
        <dbReference type="EMBL" id="CAG8799375.1"/>
    </source>
</evidence>
<proteinExistence type="predicted"/>
<dbReference type="EMBL" id="CAJVPY010033841">
    <property type="protein sequence ID" value="CAG8799375.1"/>
    <property type="molecule type" value="Genomic_DNA"/>
</dbReference>
<dbReference type="OrthoDB" id="2438143at2759"/>
<gene>
    <name evidence="2" type="ORF">DERYTH_LOCUS23056</name>
</gene>
<keyword evidence="3" id="KW-1185">Reference proteome</keyword>
<evidence type="ECO:0000313" key="3">
    <source>
        <dbReference type="Proteomes" id="UP000789405"/>
    </source>
</evidence>
<reference evidence="2" key="1">
    <citation type="submission" date="2021-06" db="EMBL/GenBank/DDBJ databases">
        <authorList>
            <person name="Kallberg Y."/>
            <person name="Tangrot J."/>
            <person name="Rosling A."/>
        </authorList>
    </citation>
    <scope>NUCLEOTIDE SEQUENCE</scope>
    <source>
        <strain evidence="2">MA453B</strain>
    </source>
</reference>
<dbReference type="Proteomes" id="UP000789405">
    <property type="component" value="Unassembled WGS sequence"/>
</dbReference>
<name>A0A9N9JWD6_9GLOM</name>
<sequence>MNAEISELRRKFAELEAKNVELVDENTKLRQELRSRIKELEKSRTDTDADNARCDVEIAEIKAEVVKLAEGVVVRDNNEENEELISFEEVDNAPCSFADQPNNAEQKCLTCELRALTSSINILESREIEPVPADGEGRDCFPMLKLWK</sequence>
<accession>A0A9N9JWD6</accession>
<feature type="non-terminal residue" evidence="2">
    <location>
        <position position="1"/>
    </location>
</feature>
<keyword evidence="1" id="KW-0175">Coiled coil</keyword>
<organism evidence="2 3">
    <name type="scientific">Dentiscutata erythropus</name>
    <dbReference type="NCBI Taxonomy" id="1348616"/>
    <lineage>
        <taxon>Eukaryota</taxon>
        <taxon>Fungi</taxon>
        <taxon>Fungi incertae sedis</taxon>
        <taxon>Mucoromycota</taxon>
        <taxon>Glomeromycotina</taxon>
        <taxon>Glomeromycetes</taxon>
        <taxon>Diversisporales</taxon>
        <taxon>Gigasporaceae</taxon>
        <taxon>Dentiscutata</taxon>
    </lineage>
</organism>
<comment type="caution">
    <text evidence="2">The sequence shown here is derived from an EMBL/GenBank/DDBJ whole genome shotgun (WGS) entry which is preliminary data.</text>
</comment>
<evidence type="ECO:0000256" key="1">
    <source>
        <dbReference type="SAM" id="Coils"/>
    </source>
</evidence>
<protein>
    <submittedName>
        <fullName evidence="2">19976_t:CDS:1</fullName>
    </submittedName>
</protein>